<dbReference type="RefSeq" id="WP_109719791.1">
    <property type="nucleotide sequence ID" value="NZ_QEQK01000005.1"/>
</dbReference>
<evidence type="ECO:0000256" key="1">
    <source>
        <dbReference type="ARBA" id="ARBA00004496"/>
    </source>
</evidence>
<keyword evidence="10" id="KW-1185">Reference proteome</keyword>
<evidence type="ECO:0000313" key="10">
    <source>
        <dbReference type="Proteomes" id="UP000251800"/>
    </source>
</evidence>
<dbReference type="HAMAP" id="MF_01114">
    <property type="entry name" value="RecX"/>
    <property type="match status" value="1"/>
</dbReference>
<feature type="domain" description="RecX second three-helical" evidence="6">
    <location>
        <begin position="57"/>
        <end position="97"/>
    </location>
</feature>
<dbReference type="Pfam" id="PF02631">
    <property type="entry name" value="RecX_HTH2"/>
    <property type="match status" value="1"/>
</dbReference>
<dbReference type="AlphaFoldDB" id="A0A363UMF1"/>
<dbReference type="OrthoDB" id="7066780at2"/>
<evidence type="ECO:0000256" key="5">
    <source>
        <dbReference type="HAMAP-Rule" id="MF_01114"/>
    </source>
</evidence>
<dbReference type="EMBL" id="QEQK01000005">
    <property type="protein sequence ID" value="PWN56597.1"/>
    <property type="molecule type" value="Genomic_DNA"/>
</dbReference>
<dbReference type="PANTHER" id="PTHR33602:SF1">
    <property type="entry name" value="REGULATORY PROTEIN RECX FAMILY PROTEIN"/>
    <property type="match status" value="1"/>
</dbReference>
<comment type="similarity">
    <text evidence="2 5">Belongs to the RecX family.</text>
</comment>
<dbReference type="InterPro" id="IPR053925">
    <property type="entry name" value="RecX_HTH_3rd"/>
</dbReference>
<feature type="domain" description="RecX first three-helical" evidence="8">
    <location>
        <begin position="12"/>
        <end position="50"/>
    </location>
</feature>
<evidence type="ECO:0000259" key="8">
    <source>
        <dbReference type="Pfam" id="PF21982"/>
    </source>
</evidence>
<evidence type="ECO:0000256" key="2">
    <source>
        <dbReference type="ARBA" id="ARBA00009695"/>
    </source>
</evidence>
<name>A0A363UMF1_9GAMM</name>
<comment type="function">
    <text evidence="5">Modulates RecA activity.</text>
</comment>
<dbReference type="InterPro" id="IPR053924">
    <property type="entry name" value="RecX_HTH_2nd"/>
</dbReference>
<dbReference type="Pfam" id="PF21982">
    <property type="entry name" value="RecX_HTH1"/>
    <property type="match status" value="1"/>
</dbReference>
<accession>A0A363UMF1</accession>
<gene>
    <name evidence="5" type="primary">recX</name>
    <name evidence="9" type="ORF">DEH80_07200</name>
</gene>
<dbReference type="InterPro" id="IPR036388">
    <property type="entry name" value="WH-like_DNA-bd_sf"/>
</dbReference>
<dbReference type="Pfam" id="PF21981">
    <property type="entry name" value="RecX_HTH3"/>
    <property type="match status" value="1"/>
</dbReference>
<dbReference type="GO" id="GO:0005737">
    <property type="term" value="C:cytoplasm"/>
    <property type="evidence" value="ECO:0007669"/>
    <property type="project" value="UniProtKB-SubCell"/>
</dbReference>
<organism evidence="9 10">
    <name type="scientific">Abyssibacter profundi</name>
    <dbReference type="NCBI Taxonomy" id="2182787"/>
    <lineage>
        <taxon>Bacteria</taxon>
        <taxon>Pseudomonadati</taxon>
        <taxon>Pseudomonadota</taxon>
        <taxon>Gammaproteobacteria</taxon>
        <taxon>Chromatiales</taxon>
        <taxon>Oceanococcaceae</taxon>
        <taxon>Abyssibacter</taxon>
    </lineage>
</organism>
<feature type="domain" description="RecX third three-helical" evidence="7">
    <location>
        <begin position="106"/>
        <end position="145"/>
    </location>
</feature>
<evidence type="ECO:0000259" key="6">
    <source>
        <dbReference type="Pfam" id="PF02631"/>
    </source>
</evidence>
<dbReference type="InterPro" id="IPR053926">
    <property type="entry name" value="RecX_HTH_1st"/>
</dbReference>
<comment type="subcellular location">
    <subcellularLocation>
        <location evidence="1 5">Cytoplasm</location>
    </subcellularLocation>
</comment>
<dbReference type="PANTHER" id="PTHR33602">
    <property type="entry name" value="REGULATORY PROTEIN RECX FAMILY PROTEIN"/>
    <property type="match status" value="1"/>
</dbReference>
<protein>
    <recommendedName>
        <fullName evidence="3 5">Regulatory protein RecX</fullName>
    </recommendedName>
</protein>
<dbReference type="Gene3D" id="1.10.10.10">
    <property type="entry name" value="Winged helix-like DNA-binding domain superfamily/Winged helix DNA-binding domain"/>
    <property type="match status" value="3"/>
</dbReference>
<evidence type="ECO:0000256" key="3">
    <source>
        <dbReference type="ARBA" id="ARBA00018111"/>
    </source>
</evidence>
<reference evidence="9 10" key="1">
    <citation type="submission" date="2018-05" db="EMBL/GenBank/DDBJ databases">
        <title>Abyssibacter profundi OUC007T gen. nov., sp. nov, a marine bacterium isolated from seawater of the Mariana Trench.</title>
        <authorList>
            <person name="Zhou S."/>
        </authorList>
    </citation>
    <scope>NUCLEOTIDE SEQUENCE [LARGE SCALE GENOMIC DNA]</scope>
    <source>
        <strain evidence="9 10">OUC007</strain>
    </source>
</reference>
<evidence type="ECO:0000313" key="9">
    <source>
        <dbReference type="EMBL" id="PWN56597.1"/>
    </source>
</evidence>
<dbReference type="InterPro" id="IPR003783">
    <property type="entry name" value="Regulatory_RecX"/>
</dbReference>
<keyword evidence="4 5" id="KW-0963">Cytoplasm</keyword>
<comment type="caution">
    <text evidence="9">The sequence shown here is derived from an EMBL/GenBank/DDBJ whole genome shotgun (WGS) entry which is preliminary data.</text>
</comment>
<evidence type="ECO:0000259" key="7">
    <source>
        <dbReference type="Pfam" id="PF21981"/>
    </source>
</evidence>
<dbReference type="GO" id="GO:0006282">
    <property type="term" value="P:regulation of DNA repair"/>
    <property type="evidence" value="ECO:0007669"/>
    <property type="project" value="UniProtKB-UniRule"/>
</dbReference>
<sequence>MTAEPATADVVRDKAVALLAAREHSARELRQKLRKRYQDHDLIDEVIQQLVEAGYQSDARFTEARVRASLARGHGPMKIRALLREAGIDSHLVDAAIEEAAPDWRDLAREALLSKFGPSPASDQRETARRARFLASRGYPSSVIGDLLLG</sequence>
<dbReference type="Proteomes" id="UP000251800">
    <property type="component" value="Unassembled WGS sequence"/>
</dbReference>
<proteinExistence type="inferred from homology"/>
<evidence type="ECO:0000256" key="4">
    <source>
        <dbReference type="ARBA" id="ARBA00022490"/>
    </source>
</evidence>